<dbReference type="SUPFAM" id="SSF89392">
    <property type="entry name" value="Prokaryotic lipoproteins and lipoprotein localization factors"/>
    <property type="match status" value="1"/>
</dbReference>
<comment type="caution">
    <text evidence="1">The sequence shown here is derived from an EMBL/GenBank/DDBJ whole genome shotgun (WGS) entry which is preliminary data.</text>
</comment>
<dbReference type="Proteomes" id="UP000177876">
    <property type="component" value="Unassembled WGS sequence"/>
</dbReference>
<dbReference type="AlphaFoldDB" id="A0A1F2WKB5"/>
<protein>
    <submittedName>
        <fullName evidence="1">Uncharacterized protein</fullName>
    </submittedName>
</protein>
<evidence type="ECO:0000313" key="2">
    <source>
        <dbReference type="Proteomes" id="UP000177876"/>
    </source>
</evidence>
<evidence type="ECO:0000313" key="1">
    <source>
        <dbReference type="EMBL" id="OFW57296.1"/>
    </source>
</evidence>
<organism evidence="1 2">
    <name type="scientific">Candidatus Solincola sediminis</name>
    <dbReference type="NCBI Taxonomy" id="1797199"/>
    <lineage>
        <taxon>Bacteria</taxon>
        <taxon>Bacillati</taxon>
        <taxon>Actinomycetota</taxon>
        <taxon>Candidatus Geothermincolia</taxon>
        <taxon>Candidatus Geothermincolales</taxon>
        <taxon>Candidatus Geothermincolaceae</taxon>
        <taxon>Candidatus Solincola</taxon>
    </lineage>
</organism>
<sequence length="255" mass="27699">MSGLLKRPVLMWSLVTLALAAVILIPILTIANCGGGNEARKLLDEASNAAPTMNSYHMTVSSYGQNEEFGKVKAEELSADIDGENLRIKDTVFDQTGQLQASQEIIKVGDKQYDKDVGSGAWSVGDATINQGDLLAYTNNISDFLKQSGSGKVLGEEEVNGVFAKHLVFTLTSQQVSNLAGGSDSQDSASQSTSTNFNFNEGGQVDIWIDTSTFFPARYEMVFKHIWVSQESYADVQYVVEITRVNEPLDIVAPI</sequence>
<dbReference type="Gene3D" id="2.50.20.20">
    <property type="match status" value="1"/>
</dbReference>
<dbReference type="EMBL" id="MELK01000035">
    <property type="protein sequence ID" value="OFW57296.1"/>
    <property type="molecule type" value="Genomic_DNA"/>
</dbReference>
<proteinExistence type="predicted"/>
<accession>A0A1F2WKB5</accession>
<reference evidence="1 2" key="1">
    <citation type="journal article" date="2016" name="Nat. Commun.">
        <title>Thousands of microbial genomes shed light on interconnected biogeochemical processes in an aquifer system.</title>
        <authorList>
            <person name="Anantharaman K."/>
            <person name="Brown C.T."/>
            <person name="Hug L.A."/>
            <person name="Sharon I."/>
            <person name="Castelle C.J."/>
            <person name="Probst A.J."/>
            <person name="Thomas B.C."/>
            <person name="Singh A."/>
            <person name="Wilkins M.J."/>
            <person name="Karaoz U."/>
            <person name="Brodie E.L."/>
            <person name="Williams K.H."/>
            <person name="Hubbard S.S."/>
            <person name="Banfield J.F."/>
        </authorList>
    </citation>
    <scope>NUCLEOTIDE SEQUENCE [LARGE SCALE GENOMIC DNA]</scope>
</reference>
<dbReference type="STRING" id="1797197.A2Y75_07655"/>
<dbReference type="InterPro" id="IPR029046">
    <property type="entry name" value="LolA/LolB/LppX"/>
</dbReference>
<name>A0A1F2WKB5_9ACTN</name>
<gene>
    <name evidence="1" type="ORF">A2Y75_07655</name>
</gene>